<evidence type="ECO:0000313" key="1">
    <source>
        <dbReference type="EMBL" id="ETO30874.1"/>
    </source>
</evidence>
<organism evidence="1 2">
    <name type="scientific">Reticulomyxa filosa</name>
    <dbReference type="NCBI Taxonomy" id="46433"/>
    <lineage>
        <taxon>Eukaryota</taxon>
        <taxon>Sar</taxon>
        <taxon>Rhizaria</taxon>
        <taxon>Retaria</taxon>
        <taxon>Foraminifera</taxon>
        <taxon>Monothalamids</taxon>
        <taxon>Reticulomyxidae</taxon>
        <taxon>Reticulomyxa</taxon>
    </lineage>
</organism>
<accession>X6NYH7</accession>
<reference evidence="1 2" key="1">
    <citation type="journal article" date="2013" name="Curr. Biol.">
        <title>The Genome of the Foraminiferan Reticulomyxa filosa.</title>
        <authorList>
            <person name="Glockner G."/>
            <person name="Hulsmann N."/>
            <person name="Schleicher M."/>
            <person name="Noegel A.A."/>
            <person name="Eichinger L."/>
            <person name="Gallinger C."/>
            <person name="Pawlowski J."/>
            <person name="Sierra R."/>
            <person name="Euteneuer U."/>
            <person name="Pillet L."/>
            <person name="Moustafa A."/>
            <person name="Platzer M."/>
            <person name="Groth M."/>
            <person name="Szafranski K."/>
            <person name="Schliwa M."/>
        </authorList>
    </citation>
    <scope>NUCLEOTIDE SEQUENCE [LARGE SCALE GENOMIC DNA]</scope>
</reference>
<feature type="non-terminal residue" evidence="1">
    <location>
        <position position="1"/>
    </location>
</feature>
<dbReference type="Proteomes" id="UP000023152">
    <property type="component" value="Unassembled WGS sequence"/>
</dbReference>
<dbReference type="EMBL" id="ASPP01005264">
    <property type="protein sequence ID" value="ETO30874.1"/>
    <property type="molecule type" value="Genomic_DNA"/>
</dbReference>
<gene>
    <name evidence="1" type="ORF">RFI_06248</name>
</gene>
<name>X6NYH7_RETFI</name>
<dbReference type="AlphaFoldDB" id="X6NYH7"/>
<proteinExistence type="predicted"/>
<evidence type="ECO:0000313" key="2">
    <source>
        <dbReference type="Proteomes" id="UP000023152"/>
    </source>
</evidence>
<keyword evidence="2" id="KW-1185">Reference proteome</keyword>
<sequence length="189" mass="22131">KKHSEKESSNANDNAMDWTMSDDQMIVKDESDKQLWPNLDFQGVLGTWVKVFPTVKAAVDDNGSDWTKVNPFGKLHEYQLQVNVLWKRKKKKKKKKGVDKCREGIMVVNLNEKFGVSSECLDKGFEMCAQNYVSDHGYCGYVLRHHMVLHQPSRYWRLIDDDKKQGRTQFLISDLFRAQLMQQNHHLQK</sequence>
<comment type="caution">
    <text evidence="1">The sequence shown here is derived from an EMBL/GenBank/DDBJ whole genome shotgun (WGS) entry which is preliminary data.</text>
</comment>
<protein>
    <submittedName>
        <fullName evidence="1">Uncharacterized protein</fullName>
    </submittedName>
</protein>